<proteinExistence type="predicted"/>
<dbReference type="Proteomes" id="UP000002051">
    <property type="component" value="Chromosome 4"/>
</dbReference>
<evidence type="ECO:0000313" key="3">
    <source>
        <dbReference type="Proteomes" id="UP000002051"/>
    </source>
</evidence>
<sequence>MVKKLGNIRHLFPLCRLTVQPTRGSRQSTNLLITGLLIHRLEHASDTLVRVSRQAKCEAHMPTLGMRKRQGRLNQCRGSPLTMILVTKGLTFLLIG</sequence>
<dbReference type="AlphaFoldDB" id="A0A072UW96"/>
<name>A0A072UW96_MEDTR</name>
<organism evidence="1 3">
    <name type="scientific">Medicago truncatula</name>
    <name type="common">Barrel medic</name>
    <name type="synonym">Medicago tribuloides</name>
    <dbReference type="NCBI Taxonomy" id="3880"/>
    <lineage>
        <taxon>Eukaryota</taxon>
        <taxon>Viridiplantae</taxon>
        <taxon>Streptophyta</taxon>
        <taxon>Embryophyta</taxon>
        <taxon>Tracheophyta</taxon>
        <taxon>Spermatophyta</taxon>
        <taxon>Magnoliopsida</taxon>
        <taxon>eudicotyledons</taxon>
        <taxon>Gunneridae</taxon>
        <taxon>Pentapetalae</taxon>
        <taxon>rosids</taxon>
        <taxon>fabids</taxon>
        <taxon>Fabales</taxon>
        <taxon>Fabaceae</taxon>
        <taxon>Papilionoideae</taxon>
        <taxon>50 kb inversion clade</taxon>
        <taxon>NPAAA clade</taxon>
        <taxon>Hologalegina</taxon>
        <taxon>IRL clade</taxon>
        <taxon>Trifolieae</taxon>
        <taxon>Medicago</taxon>
    </lineage>
</organism>
<evidence type="ECO:0000313" key="2">
    <source>
        <dbReference type="EnsemblPlants" id="KEH30140"/>
    </source>
</evidence>
<accession>A0A072UW96</accession>
<dbReference type="EMBL" id="CM001220">
    <property type="protein sequence ID" value="KEH30140.1"/>
    <property type="molecule type" value="Genomic_DNA"/>
</dbReference>
<keyword evidence="3" id="KW-1185">Reference proteome</keyword>
<reference evidence="2" key="3">
    <citation type="submission" date="2015-04" db="UniProtKB">
        <authorList>
            <consortium name="EnsemblPlants"/>
        </authorList>
    </citation>
    <scope>IDENTIFICATION</scope>
    <source>
        <strain evidence="2">cv. Jemalong A17</strain>
    </source>
</reference>
<dbReference type="HOGENOM" id="CLU_2362896_0_0_1"/>
<dbReference type="EnsemblPlants" id="KEH30140">
    <property type="protein sequence ID" value="KEH30140"/>
    <property type="gene ID" value="MTR_4g063785"/>
</dbReference>
<evidence type="ECO:0000313" key="1">
    <source>
        <dbReference type="EMBL" id="KEH30140.1"/>
    </source>
</evidence>
<protein>
    <submittedName>
        <fullName evidence="1 2">Uncharacterized protein</fullName>
    </submittedName>
</protein>
<gene>
    <name evidence="1" type="ordered locus">MTR_4g063785</name>
</gene>
<reference evidence="1 3" key="2">
    <citation type="journal article" date="2014" name="BMC Genomics">
        <title>An improved genome release (version Mt4.0) for the model legume Medicago truncatula.</title>
        <authorList>
            <person name="Tang H."/>
            <person name="Krishnakumar V."/>
            <person name="Bidwell S."/>
            <person name="Rosen B."/>
            <person name="Chan A."/>
            <person name="Zhou S."/>
            <person name="Gentzbittel L."/>
            <person name="Childs K.L."/>
            <person name="Yandell M."/>
            <person name="Gundlach H."/>
            <person name="Mayer K.F."/>
            <person name="Schwartz D.C."/>
            <person name="Town C.D."/>
        </authorList>
    </citation>
    <scope>GENOME REANNOTATION</scope>
    <source>
        <strain evidence="1">A17</strain>
        <strain evidence="2 3">cv. Jemalong A17</strain>
    </source>
</reference>
<reference evidence="1 3" key="1">
    <citation type="journal article" date="2011" name="Nature">
        <title>The Medicago genome provides insight into the evolution of rhizobial symbioses.</title>
        <authorList>
            <person name="Young N.D."/>
            <person name="Debelle F."/>
            <person name="Oldroyd G.E."/>
            <person name="Geurts R."/>
            <person name="Cannon S.B."/>
            <person name="Udvardi M.K."/>
            <person name="Benedito V.A."/>
            <person name="Mayer K.F."/>
            <person name="Gouzy J."/>
            <person name="Schoof H."/>
            <person name="Van de Peer Y."/>
            <person name="Proost S."/>
            <person name="Cook D.R."/>
            <person name="Meyers B.C."/>
            <person name="Spannagl M."/>
            <person name="Cheung F."/>
            <person name="De Mita S."/>
            <person name="Krishnakumar V."/>
            <person name="Gundlach H."/>
            <person name="Zhou S."/>
            <person name="Mudge J."/>
            <person name="Bharti A.K."/>
            <person name="Murray J.D."/>
            <person name="Naoumkina M.A."/>
            <person name="Rosen B."/>
            <person name="Silverstein K.A."/>
            <person name="Tang H."/>
            <person name="Rombauts S."/>
            <person name="Zhao P.X."/>
            <person name="Zhou P."/>
            <person name="Barbe V."/>
            <person name="Bardou P."/>
            <person name="Bechner M."/>
            <person name="Bellec A."/>
            <person name="Berger A."/>
            <person name="Berges H."/>
            <person name="Bidwell S."/>
            <person name="Bisseling T."/>
            <person name="Choisne N."/>
            <person name="Couloux A."/>
            <person name="Denny R."/>
            <person name="Deshpande S."/>
            <person name="Dai X."/>
            <person name="Doyle J.J."/>
            <person name="Dudez A.M."/>
            <person name="Farmer A.D."/>
            <person name="Fouteau S."/>
            <person name="Franken C."/>
            <person name="Gibelin C."/>
            <person name="Gish J."/>
            <person name="Goldstein S."/>
            <person name="Gonzalez A.J."/>
            <person name="Green P.J."/>
            <person name="Hallab A."/>
            <person name="Hartog M."/>
            <person name="Hua A."/>
            <person name="Humphray S.J."/>
            <person name="Jeong D.H."/>
            <person name="Jing Y."/>
            <person name="Jocker A."/>
            <person name="Kenton S.M."/>
            <person name="Kim D.J."/>
            <person name="Klee K."/>
            <person name="Lai H."/>
            <person name="Lang C."/>
            <person name="Lin S."/>
            <person name="Macmil S.L."/>
            <person name="Magdelenat G."/>
            <person name="Matthews L."/>
            <person name="McCorrison J."/>
            <person name="Monaghan E.L."/>
            <person name="Mun J.H."/>
            <person name="Najar F.Z."/>
            <person name="Nicholson C."/>
            <person name="Noirot C."/>
            <person name="O'Bleness M."/>
            <person name="Paule C.R."/>
            <person name="Poulain J."/>
            <person name="Prion F."/>
            <person name="Qin B."/>
            <person name="Qu C."/>
            <person name="Retzel E.F."/>
            <person name="Riddle C."/>
            <person name="Sallet E."/>
            <person name="Samain S."/>
            <person name="Samson N."/>
            <person name="Sanders I."/>
            <person name="Saurat O."/>
            <person name="Scarpelli C."/>
            <person name="Schiex T."/>
            <person name="Segurens B."/>
            <person name="Severin A.J."/>
            <person name="Sherrier D.J."/>
            <person name="Shi R."/>
            <person name="Sims S."/>
            <person name="Singer S.R."/>
            <person name="Sinharoy S."/>
            <person name="Sterck L."/>
            <person name="Viollet A."/>
            <person name="Wang B.B."/>
            <person name="Wang K."/>
            <person name="Wang M."/>
            <person name="Wang X."/>
            <person name="Warfsmann J."/>
            <person name="Weissenbach J."/>
            <person name="White D.D."/>
            <person name="White J.D."/>
            <person name="Wiley G.B."/>
            <person name="Wincker P."/>
            <person name="Xing Y."/>
            <person name="Yang L."/>
            <person name="Yao Z."/>
            <person name="Ying F."/>
            <person name="Zhai J."/>
            <person name="Zhou L."/>
            <person name="Zuber A."/>
            <person name="Denarie J."/>
            <person name="Dixon R.A."/>
            <person name="May G.D."/>
            <person name="Schwartz D.C."/>
            <person name="Rogers J."/>
            <person name="Quetier F."/>
            <person name="Town C.D."/>
            <person name="Roe B.A."/>
        </authorList>
    </citation>
    <scope>NUCLEOTIDE SEQUENCE [LARGE SCALE GENOMIC DNA]</scope>
    <source>
        <strain evidence="1">A17</strain>
        <strain evidence="2 3">cv. Jemalong A17</strain>
    </source>
</reference>